<protein>
    <submittedName>
        <fullName evidence="3">DUF3316 domain-containing protein</fullName>
    </submittedName>
</protein>
<reference evidence="3" key="1">
    <citation type="journal article" date="2021" name="PeerJ">
        <title>Extensive microbial diversity within the chicken gut microbiome revealed by metagenomics and culture.</title>
        <authorList>
            <person name="Gilroy R."/>
            <person name="Ravi A."/>
            <person name="Getino M."/>
            <person name="Pursley I."/>
            <person name="Horton D.L."/>
            <person name="Alikhan N.F."/>
            <person name="Baker D."/>
            <person name="Gharbi K."/>
            <person name="Hall N."/>
            <person name="Watson M."/>
            <person name="Adriaenssens E.M."/>
            <person name="Foster-Nyarko E."/>
            <person name="Jarju S."/>
            <person name="Secka A."/>
            <person name="Antonio M."/>
            <person name="Oren A."/>
            <person name="Chaudhuri R.R."/>
            <person name="La Ragione R."/>
            <person name="Hildebrand F."/>
            <person name="Pallen M.J."/>
        </authorList>
    </citation>
    <scope>NUCLEOTIDE SEQUENCE</scope>
    <source>
        <strain evidence="3">CHK121-7720</strain>
    </source>
</reference>
<feature type="chain" id="PRO_5037816001" evidence="2">
    <location>
        <begin position="24"/>
        <end position="309"/>
    </location>
</feature>
<sequence>MTTSKALLCSLIGIALLFPAALRAEKPAPKPLPKSVHRSVHKPKPKPAPGRAPEEEPLRPVASAFTFEIGRQSALDTYLSPIRYSGLDVALGYERLRAASFAPGKWLTRHNVLLNFASMSNQSGSGAMMSLYLDYSFAMLRRWQLGRGLWLAGGGEAALTLGGLYNLRNSNNPATAKVAIDLGATAMASYHLQVGRLPLTFRYQVSLPVVGTFFSPAFGQSYYEMFYIGNTAGIVHFGAWHNRVDLRNYLSVDLHLGKMALRLGYRQLMRTTHVNHLDTQVLGHMFVLGISGEIFRSAPPARRVVSVYN</sequence>
<feature type="signal peptide" evidence="2">
    <location>
        <begin position="1"/>
        <end position="23"/>
    </location>
</feature>
<keyword evidence="2" id="KW-0732">Signal</keyword>
<proteinExistence type="predicted"/>
<evidence type="ECO:0000313" key="3">
    <source>
        <dbReference type="EMBL" id="HJG89651.1"/>
    </source>
</evidence>
<dbReference type="AlphaFoldDB" id="A0A921MT38"/>
<dbReference type="RefSeq" id="WP_273306726.1">
    <property type="nucleotide sequence ID" value="NZ_DYUD01000025.1"/>
</dbReference>
<accession>A0A921MT38</accession>
<name>A0A921MT38_9BACT</name>
<evidence type="ECO:0000256" key="2">
    <source>
        <dbReference type="SAM" id="SignalP"/>
    </source>
</evidence>
<comment type="caution">
    <text evidence="3">The sequence shown here is derived from an EMBL/GenBank/DDBJ whole genome shotgun (WGS) entry which is preliminary data.</text>
</comment>
<organism evidence="3 4">
    <name type="scientific">Barnesiella viscericola</name>
    <dbReference type="NCBI Taxonomy" id="397865"/>
    <lineage>
        <taxon>Bacteria</taxon>
        <taxon>Pseudomonadati</taxon>
        <taxon>Bacteroidota</taxon>
        <taxon>Bacteroidia</taxon>
        <taxon>Bacteroidales</taxon>
        <taxon>Barnesiellaceae</taxon>
        <taxon>Barnesiella</taxon>
    </lineage>
</organism>
<reference evidence="3" key="2">
    <citation type="submission" date="2021-09" db="EMBL/GenBank/DDBJ databases">
        <authorList>
            <person name="Gilroy R."/>
        </authorList>
    </citation>
    <scope>NUCLEOTIDE SEQUENCE</scope>
    <source>
        <strain evidence="3">CHK121-7720</strain>
    </source>
</reference>
<feature type="region of interest" description="Disordered" evidence="1">
    <location>
        <begin position="28"/>
        <end position="56"/>
    </location>
</feature>
<evidence type="ECO:0000313" key="4">
    <source>
        <dbReference type="Proteomes" id="UP000757103"/>
    </source>
</evidence>
<gene>
    <name evidence="3" type="ORF">K8U91_09335</name>
</gene>
<dbReference type="Proteomes" id="UP000757103">
    <property type="component" value="Unassembled WGS sequence"/>
</dbReference>
<evidence type="ECO:0000256" key="1">
    <source>
        <dbReference type="SAM" id="MobiDB-lite"/>
    </source>
</evidence>
<dbReference type="EMBL" id="DYUD01000025">
    <property type="protein sequence ID" value="HJG89651.1"/>
    <property type="molecule type" value="Genomic_DNA"/>
</dbReference>
<feature type="compositionally biased region" description="Basic residues" evidence="1">
    <location>
        <begin position="35"/>
        <end position="45"/>
    </location>
</feature>